<dbReference type="PANTHER" id="PTHR32308:SF1">
    <property type="entry name" value="HPCH_HPAI ALDOLASE_CITRATE LYASE DOMAIN-CONTAINING PROTEIN"/>
    <property type="match status" value="1"/>
</dbReference>
<keyword evidence="8" id="KW-1185">Reference proteome</keyword>
<dbReference type="InterPro" id="IPR015813">
    <property type="entry name" value="Pyrv/PenolPyrv_kinase-like_dom"/>
</dbReference>
<dbReference type="EMBL" id="FWWZ01000001">
    <property type="protein sequence ID" value="SMC09455.1"/>
    <property type="molecule type" value="Genomic_DNA"/>
</dbReference>
<dbReference type="InterPro" id="IPR040442">
    <property type="entry name" value="Pyrv_kinase-like_dom_sf"/>
</dbReference>
<feature type="domain" description="HpcH/HpaI aldolase/citrate lyase" evidence="6">
    <location>
        <begin position="43"/>
        <end position="250"/>
    </location>
</feature>
<evidence type="ECO:0000256" key="5">
    <source>
        <dbReference type="PIRSR" id="PIRSR015582-2"/>
    </source>
</evidence>
<name>A0A1W1WTD4_9BACT</name>
<reference evidence="8" key="1">
    <citation type="submission" date="2017-04" db="EMBL/GenBank/DDBJ databases">
        <authorList>
            <person name="Varghese N."/>
            <person name="Submissions S."/>
        </authorList>
    </citation>
    <scope>NUCLEOTIDE SEQUENCE [LARGE SCALE GENOMIC DNA]</scope>
    <source>
        <strain evidence="8">DSM 16512</strain>
    </source>
</reference>
<accession>A0A1W1WTD4</accession>
<dbReference type="PIRSF" id="PIRSF015582">
    <property type="entry name" value="Cit_lyase_B"/>
    <property type="match status" value="1"/>
</dbReference>
<feature type="binding site" evidence="5">
    <location>
        <position position="153"/>
    </location>
    <ligand>
        <name>Mg(2+)</name>
        <dbReference type="ChEBI" id="CHEBI:18420"/>
    </ligand>
</feature>
<dbReference type="Proteomes" id="UP000192602">
    <property type="component" value="Unassembled WGS sequence"/>
</dbReference>
<dbReference type="RefSeq" id="WP_084275681.1">
    <property type="nucleotide sequence ID" value="NZ_AP026671.1"/>
</dbReference>
<feature type="binding site" evidence="4">
    <location>
        <position position="153"/>
    </location>
    <ligand>
        <name>substrate</name>
    </ligand>
</feature>
<dbReference type="GO" id="GO:0006107">
    <property type="term" value="P:oxaloacetate metabolic process"/>
    <property type="evidence" value="ECO:0007669"/>
    <property type="project" value="TreeGrafter"/>
</dbReference>
<evidence type="ECO:0000313" key="7">
    <source>
        <dbReference type="EMBL" id="SMC09455.1"/>
    </source>
</evidence>
<evidence type="ECO:0000256" key="4">
    <source>
        <dbReference type="PIRSR" id="PIRSR015582-1"/>
    </source>
</evidence>
<keyword evidence="2 5" id="KW-0479">Metal-binding</keyword>
<dbReference type="GO" id="GO:0000287">
    <property type="term" value="F:magnesium ion binding"/>
    <property type="evidence" value="ECO:0007669"/>
    <property type="project" value="TreeGrafter"/>
</dbReference>
<gene>
    <name evidence="7" type="ORF">SAMN05660197_1263</name>
</gene>
<dbReference type="Gene3D" id="3.20.20.60">
    <property type="entry name" value="Phosphoenolpyruvate-binding domains"/>
    <property type="match status" value="1"/>
</dbReference>
<dbReference type="InterPro" id="IPR011206">
    <property type="entry name" value="Citrate_lyase_beta/mcl1/mcl2"/>
</dbReference>
<dbReference type="InterPro" id="IPR005000">
    <property type="entry name" value="Aldolase/citrate-lyase_domain"/>
</dbReference>
<keyword evidence="3 5" id="KW-0460">Magnesium</keyword>
<dbReference type="OrthoDB" id="9800547at2"/>
<comment type="cofactor">
    <cofactor evidence="1">
        <name>Mg(2+)</name>
        <dbReference type="ChEBI" id="CHEBI:18420"/>
    </cofactor>
</comment>
<evidence type="ECO:0000256" key="1">
    <source>
        <dbReference type="ARBA" id="ARBA00001946"/>
    </source>
</evidence>
<feature type="binding site" evidence="5">
    <location>
        <position position="179"/>
    </location>
    <ligand>
        <name>Mg(2+)</name>
        <dbReference type="ChEBI" id="CHEBI:18420"/>
    </ligand>
</feature>
<protein>
    <submittedName>
        <fullName evidence="7">Citrate lyase subunit beta / citryl-CoA lyase</fullName>
    </submittedName>
</protein>
<proteinExistence type="predicted"/>
<dbReference type="PANTHER" id="PTHR32308">
    <property type="entry name" value="LYASE BETA SUBUNIT, PUTATIVE (AFU_ORTHOLOGUE AFUA_4G13030)-RELATED"/>
    <property type="match status" value="1"/>
</dbReference>
<evidence type="ECO:0000256" key="3">
    <source>
        <dbReference type="ARBA" id="ARBA00022842"/>
    </source>
</evidence>
<feature type="binding site" evidence="4">
    <location>
        <position position="101"/>
    </location>
    <ligand>
        <name>substrate</name>
    </ligand>
</feature>
<evidence type="ECO:0000256" key="2">
    <source>
        <dbReference type="ARBA" id="ARBA00022723"/>
    </source>
</evidence>
<evidence type="ECO:0000313" key="8">
    <source>
        <dbReference type="Proteomes" id="UP000192602"/>
    </source>
</evidence>
<dbReference type="Pfam" id="PF03328">
    <property type="entry name" value="HpcH_HpaI"/>
    <property type="match status" value="1"/>
</dbReference>
<keyword evidence="7" id="KW-0456">Lyase</keyword>
<dbReference type="STRING" id="1069081.SAMN05660197_1263"/>
<sequence length="308" mass="35323">MIFDPAFVAKIQTAIESKDEDFFLQRLQPRRQPIKDISFASALMVSAHRAKHLNKLDELRCDVAILNLEDGVAKEYKKMALLATALFLQQSRKNLPMLVVRVNALDEGGMEEIAFLNDFYPDAIRIPKIRSKKDVQKSCEIVVDPIKLHFSIETKEAFSNLQDLAISPRIKAYYLGILDLFADLKIGQDLLKISNPTVNYILAKFLVDCASVGIKPVSFVYQDYKNLEEFEEWCRYEKEMGFEAKGCISPQQVAIVNRILKSFDKQKALYIKQRFEEMAKQGITGFVDEKYGFIDEPIYKDALNTLNK</sequence>
<dbReference type="AlphaFoldDB" id="A0A1W1WTD4"/>
<dbReference type="GO" id="GO:0016829">
    <property type="term" value="F:lyase activity"/>
    <property type="evidence" value="ECO:0007669"/>
    <property type="project" value="UniProtKB-KW"/>
</dbReference>
<evidence type="ECO:0000259" key="6">
    <source>
        <dbReference type="Pfam" id="PF03328"/>
    </source>
</evidence>
<organism evidence="7 8">
    <name type="scientific">Nitratiruptor tergarcus DSM 16512</name>
    <dbReference type="NCBI Taxonomy" id="1069081"/>
    <lineage>
        <taxon>Bacteria</taxon>
        <taxon>Pseudomonadati</taxon>
        <taxon>Campylobacterota</taxon>
        <taxon>Epsilonproteobacteria</taxon>
        <taxon>Nautiliales</taxon>
        <taxon>Nitratiruptoraceae</taxon>
        <taxon>Nitratiruptor</taxon>
    </lineage>
</organism>
<dbReference type="SUPFAM" id="SSF51621">
    <property type="entry name" value="Phosphoenolpyruvate/pyruvate domain"/>
    <property type="match status" value="1"/>
</dbReference>